<dbReference type="InterPro" id="IPR000086">
    <property type="entry name" value="NUDIX_hydrolase_dom"/>
</dbReference>
<keyword evidence="6" id="KW-0464">Manganese</keyword>
<dbReference type="AlphaFoldDB" id="A0A0A0IET4"/>
<evidence type="ECO:0000256" key="5">
    <source>
        <dbReference type="ARBA" id="ARBA00022842"/>
    </source>
</evidence>
<accession>A0A0A0IET4</accession>
<comment type="cofactor">
    <cofactor evidence="2">
        <name>Mg(2+)</name>
        <dbReference type="ChEBI" id="CHEBI:18420"/>
    </cofactor>
</comment>
<comment type="caution">
    <text evidence="8">The sequence shown here is derived from an EMBL/GenBank/DDBJ whole genome shotgun (WGS) entry which is preliminary data.</text>
</comment>
<evidence type="ECO:0000313" key="9">
    <source>
        <dbReference type="Proteomes" id="UP000030014"/>
    </source>
</evidence>
<dbReference type="Gene3D" id="3.90.79.10">
    <property type="entry name" value="Nucleoside Triphosphate Pyrophosphohydrolase"/>
    <property type="match status" value="1"/>
</dbReference>
<dbReference type="Proteomes" id="UP000030014">
    <property type="component" value="Unassembled WGS sequence"/>
</dbReference>
<dbReference type="Pfam" id="PF00293">
    <property type="entry name" value="NUDIX"/>
    <property type="match status" value="1"/>
</dbReference>
<dbReference type="InterPro" id="IPR020084">
    <property type="entry name" value="NUDIX_hydrolase_CS"/>
</dbReference>
<dbReference type="PROSITE" id="PS51462">
    <property type="entry name" value="NUDIX"/>
    <property type="match status" value="1"/>
</dbReference>
<keyword evidence="3" id="KW-0479">Metal-binding</keyword>
<dbReference type="RefSeq" id="WP_039259683.1">
    <property type="nucleotide sequence ID" value="NZ_JDRY01000046.1"/>
</dbReference>
<proteinExistence type="predicted"/>
<dbReference type="InterPro" id="IPR045121">
    <property type="entry name" value="CoAse"/>
</dbReference>
<dbReference type="InterPro" id="IPR015797">
    <property type="entry name" value="NUDIX_hydrolase-like_dom_sf"/>
</dbReference>
<gene>
    <name evidence="8" type="ORF">Z955_10385</name>
</gene>
<dbReference type="SUPFAM" id="SSF55811">
    <property type="entry name" value="Nudix"/>
    <property type="match status" value="1"/>
</dbReference>
<evidence type="ECO:0000256" key="3">
    <source>
        <dbReference type="ARBA" id="ARBA00022723"/>
    </source>
</evidence>
<dbReference type="PANTHER" id="PTHR12992">
    <property type="entry name" value="NUDIX HYDROLASE"/>
    <property type="match status" value="1"/>
</dbReference>
<feature type="domain" description="Nudix hydrolase" evidence="7">
    <location>
        <begin position="19"/>
        <end position="150"/>
    </location>
</feature>
<evidence type="ECO:0000256" key="4">
    <source>
        <dbReference type="ARBA" id="ARBA00022801"/>
    </source>
</evidence>
<comment type="cofactor">
    <cofactor evidence="1">
        <name>Mn(2+)</name>
        <dbReference type="ChEBI" id="CHEBI:29035"/>
    </cofactor>
</comment>
<evidence type="ECO:0000256" key="6">
    <source>
        <dbReference type="ARBA" id="ARBA00023211"/>
    </source>
</evidence>
<reference evidence="8 9" key="1">
    <citation type="submission" date="2014-01" db="EMBL/GenBank/DDBJ databases">
        <title>Plasmidome dynamics in the species complex Clostridium novyi sensu lato converts strains of independent lineages into distinctly different pathogens.</title>
        <authorList>
            <person name="Skarin H."/>
            <person name="Segerman B."/>
        </authorList>
    </citation>
    <scope>NUCLEOTIDE SEQUENCE [LARGE SCALE GENOMIC DNA]</scope>
    <source>
        <strain evidence="8 9">DC5</strain>
    </source>
</reference>
<dbReference type="PANTHER" id="PTHR12992:SF11">
    <property type="entry name" value="MITOCHONDRIAL COENZYME A DIPHOSPHATASE NUDT8"/>
    <property type="match status" value="1"/>
</dbReference>
<organism evidence="8 9">
    <name type="scientific">Clostridium botulinum C/D str. DC5</name>
    <dbReference type="NCBI Taxonomy" id="1443128"/>
    <lineage>
        <taxon>Bacteria</taxon>
        <taxon>Bacillati</taxon>
        <taxon>Bacillota</taxon>
        <taxon>Clostridia</taxon>
        <taxon>Eubacteriales</taxon>
        <taxon>Clostridiaceae</taxon>
        <taxon>Clostridium</taxon>
    </lineage>
</organism>
<dbReference type="GO" id="GO:0010945">
    <property type="term" value="F:coenzyme A diphosphatase activity"/>
    <property type="evidence" value="ECO:0007669"/>
    <property type="project" value="InterPro"/>
</dbReference>
<dbReference type="CDD" id="cd03426">
    <property type="entry name" value="NUDIX_CoAse_Nudt7"/>
    <property type="match status" value="1"/>
</dbReference>
<sequence length="204" mass="24040">MNNIISVFKNRKGESIEKFRKSSVMILLIEEEGEIYLVFEKRALSLRKQPGDVSLSGGAIEDGETPKDAAIRETFEELNINKEDFEFIGEMDYLITSFNSIIYTFVGKITTDVIYPNKNEVDHIFKVPLKFFIENKPQKYEGMIKQHYKDDFPFNLINGGKNYKFSSKTYYQYFYKYNEYVIWGFTAMIIKRFIEIIKSIIVQK</sequence>
<keyword evidence="4 8" id="KW-0378">Hydrolase</keyword>
<dbReference type="GO" id="GO:0046872">
    <property type="term" value="F:metal ion binding"/>
    <property type="evidence" value="ECO:0007669"/>
    <property type="project" value="UniProtKB-KW"/>
</dbReference>
<evidence type="ECO:0000256" key="2">
    <source>
        <dbReference type="ARBA" id="ARBA00001946"/>
    </source>
</evidence>
<keyword evidence="5" id="KW-0460">Magnesium</keyword>
<evidence type="ECO:0000256" key="1">
    <source>
        <dbReference type="ARBA" id="ARBA00001936"/>
    </source>
</evidence>
<name>A0A0A0IET4_CLOBO</name>
<evidence type="ECO:0000313" key="8">
    <source>
        <dbReference type="EMBL" id="KGM98766.1"/>
    </source>
</evidence>
<protein>
    <submittedName>
        <fullName evidence="8">Hydrolase</fullName>
    </submittedName>
</protein>
<dbReference type="PROSITE" id="PS00893">
    <property type="entry name" value="NUDIX_BOX"/>
    <property type="match status" value="1"/>
</dbReference>
<dbReference type="EMBL" id="JDRY01000046">
    <property type="protein sequence ID" value="KGM98766.1"/>
    <property type="molecule type" value="Genomic_DNA"/>
</dbReference>
<evidence type="ECO:0000259" key="7">
    <source>
        <dbReference type="PROSITE" id="PS51462"/>
    </source>
</evidence>